<comment type="caution">
    <text evidence="2">The sequence shown here is derived from an EMBL/GenBank/DDBJ whole genome shotgun (WGS) entry which is preliminary data.</text>
</comment>
<dbReference type="InterPro" id="IPR050229">
    <property type="entry name" value="GlpE_sulfurtransferase"/>
</dbReference>
<organism evidence="2 3">
    <name type="scientific">Petrotoga sibirica</name>
    <dbReference type="NCBI Taxonomy" id="156202"/>
    <lineage>
        <taxon>Bacteria</taxon>
        <taxon>Thermotogati</taxon>
        <taxon>Thermotogota</taxon>
        <taxon>Thermotogae</taxon>
        <taxon>Petrotogales</taxon>
        <taxon>Petrotogaceae</taxon>
        <taxon>Petrotoga</taxon>
    </lineage>
</organism>
<keyword evidence="3" id="KW-1185">Reference proteome</keyword>
<dbReference type="Gene3D" id="3.40.250.10">
    <property type="entry name" value="Rhodanese-like domain"/>
    <property type="match status" value="1"/>
</dbReference>
<dbReference type="SMART" id="SM00450">
    <property type="entry name" value="RHOD"/>
    <property type="match status" value="1"/>
</dbReference>
<dbReference type="PANTHER" id="PTHR43031:SF18">
    <property type="entry name" value="RHODANESE-RELATED SULFURTRANSFERASES"/>
    <property type="match status" value="1"/>
</dbReference>
<keyword evidence="2" id="KW-0808">Transferase</keyword>
<name>A0A4R8ELA4_9BACT</name>
<accession>A0A4R8ELA4</accession>
<evidence type="ECO:0000259" key="1">
    <source>
        <dbReference type="PROSITE" id="PS50206"/>
    </source>
</evidence>
<dbReference type="InterPro" id="IPR001763">
    <property type="entry name" value="Rhodanese-like_dom"/>
</dbReference>
<dbReference type="Pfam" id="PF02852">
    <property type="entry name" value="Pyr_redox_dim"/>
    <property type="match status" value="1"/>
</dbReference>
<dbReference type="InterPro" id="IPR004099">
    <property type="entry name" value="Pyr_nucl-diS_OxRdtase_dimer"/>
</dbReference>
<dbReference type="EMBL" id="SODZ01000013">
    <property type="protein sequence ID" value="TDX12904.1"/>
    <property type="molecule type" value="Genomic_DNA"/>
</dbReference>
<evidence type="ECO:0000313" key="2">
    <source>
        <dbReference type="EMBL" id="TDX12904.1"/>
    </source>
</evidence>
<dbReference type="Gene3D" id="3.50.50.60">
    <property type="entry name" value="FAD/NAD(P)-binding domain"/>
    <property type="match status" value="1"/>
</dbReference>
<dbReference type="SUPFAM" id="SSF55424">
    <property type="entry name" value="FAD/NAD-linked reductases, dimerisation (C-terminal) domain"/>
    <property type="match status" value="1"/>
</dbReference>
<dbReference type="Proteomes" id="UP000294817">
    <property type="component" value="Unassembled WGS sequence"/>
</dbReference>
<feature type="domain" description="Rhodanese" evidence="1">
    <location>
        <begin position="96"/>
        <end position="186"/>
    </location>
</feature>
<gene>
    <name evidence="2" type="ORF">C8D74_11352</name>
</gene>
<evidence type="ECO:0000313" key="3">
    <source>
        <dbReference type="Proteomes" id="UP000294817"/>
    </source>
</evidence>
<dbReference type="InterPro" id="IPR016156">
    <property type="entry name" value="FAD/NAD-linked_Rdtase_dimer_sf"/>
</dbReference>
<dbReference type="Pfam" id="PF00581">
    <property type="entry name" value="Rhodanese"/>
    <property type="match status" value="1"/>
</dbReference>
<dbReference type="AlphaFoldDB" id="A0A4R8ELA4"/>
<sequence>MSNSYQLHLKLIYELPTGRILGAQAIIKGDAVKRIDIIATLIRMNGTLEDLKELEICYAPLFSTPKDPVNHAALVGLNLLHGRFRQVPVTKVRELVENGAFIIDCREKDEYEKGHHKTPVNIPLSELRDRLNEIPKDPPVYVHCRSSQRSDNAVMALQGRGFNNVFNIFGSFLGICYYEYYLDQITGREKIVTAYNFD</sequence>
<dbReference type="PROSITE" id="PS50206">
    <property type="entry name" value="RHODANESE_3"/>
    <property type="match status" value="1"/>
</dbReference>
<dbReference type="GO" id="GO:0016740">
    <property type="term" value="F:transferase activity"/>
    <property type="evidence" value="ECO:0007669"/>
    <property type="project" value="UniProtKB-KW"/>
</dbReference>
<dbReference type="PANTHER" id="PTHR43031">
    <property type="entry name" value="FAD-DEPENDENT OXIDOREDUCTASE"/>
    <property type="match status" value="1"/>
</dbReference>
<dbReference type="SUPFAM" id="SSF52821">
    <property type="entry name" value="Rhodanese/Cell cycle control phosphatase"/>
    <property type="match status" value="1"/>
</dbReference>
<dbReference type="InterPro" id="IPR036873">
    <property type="entry name" value="Rhodanese-like_dom_sf"/>
</dbReference>
<dbReference type="CDD" id="cd00158">
    <property type="entry name" value="RHOD"/>
    <property type="match status" value="1"/>
</dbReference>
<proteinExistence type="predicted"/>
<dbReference type="InterPro" id="IPR036188">
    <property type="entry name" value="FAD/NAD-bd_sf"/>
</dbReference>
<reference evidence="2 3" key="1">
    <citation type="submission" date="2019-03" db="EMBL/GenBank/DDBJ databases">
        <title>Genomic Encyclopedia of Type Strains, Phase IV (KMG-IV): sequencing the most valuable type-strain genomes for metagenomic binning, comparative biology and taxonomic classification.</title>
        <authorList>
            <person name="Goeker M."/>
        </authorList>
    </citation>
    <scope>NUCLEOTIDE SEQUENCE [LARGE SCALE GENOMIC DNA]</scope>
    <source>
        <strain evidence="2 3">DSM 13575</strain>
    </source>
</reference>
<protein>
    <submittedName>
        <fullName evidence="2">Rhodanese-related sulfurtransferase</fullName>
    </submittedName>
</protein>